<dbReference type="InterPro" id="IPR050174">
    <property type="entry name" value="Protocadherin/Cadherin-CA"/>
</dbReference>
<evidence type="ECO:0000313" key="8">
    <source>
        <dbReference type="RefSeq" id="XP_013793592.1"/>
    </source>
</evidence>
<comment type="subcellular location">
    <subcellularLocation>
        <location evidence="1">Membrane</location>
        <topology evidence="1">Single-pass membrane protein</topology>
    </subcellularLocation>
</comment>
<evidence type="ECO:0000256" key="1">
    <source>
        <dbReference type="ARBA" id="ARBA00004167"/>
    </source>
</evidence>
<dbReference type="Gene3D" id="2.60.40.60">
    <property type="entry name" value="Cadherins"/>
    <property type="match status" value="2"/>
</dbReference>
<evidence type="ECO:0000256" key="5">
    <source>
        <dbReference type="PROSITE-ProRule" id="PRU00043"/>
    </source>
</evidence>
<evidence type="ECO:0000259" key="6">
    <source>
        <dbReference type="PROSITE" id="PS50268"/>
    </source>
</evidence>
<keyword evidence="3" id="KW-1133">Transmembrane helix</keyword>
<feature type="non-terminal residue" evidence="8">
    <location>
        <position position="117"/>
    </location>
</feature>
<evidence type="ECO:0000256" key="2">
    <source>
        <dbReference type="ARBA" id="ARBA00022692"/>
    </source>
</evidence>
<dbReference type="Pfam" id="PF00028">
    <property type="entry name" value="Cadherin"/>
    <property type="match status" value="1"/>
</dbReference>
<proteinExistence type="predicted"/>
<keyword evidence="5" id="KW-0106">Calcium</keyword>
<organism evidence="7 8">
    <name type="scientific">Limulus polyphemus</name>
    <name type="common">Atlantic horseshoe crab</name>
    <dbReference type="NCBI Taxonomy" id="6850"/>
    <lineage>
        <taxon>Eukaryota</taxon>
        <taxon>Metazoa</taxon>
        <taxon>Ecdysozoa</taxon>
        <taxon>Arthropoda</taxon>
        <taxon>Chelicerata</taxon>
        <taxon>Merostomata</taxon>
        <taxon>Xiphosura</taxon>
        <taxon>Limulidae</taxon>
        <taxon>Limulus</taxon>
    </lineage>
</organism>
<sequence length="117" mass="12977">MTVIAYDQGVPSLSSTAKLWITVSDTNDIVPEFPKSVYTLEVAESTKPGESIFQINAGTGPFRYYLKNKDEIDTFIIEELSGHIVLTKPLDSVHRSHYKLEVISSDDANPPKSDSTE</sequence>
<keyword evidence="4" id="KW-0325">Glycoprotein</keyword>
<dbReference type="PROSITE" id="PS50268">
    <property type="entry name" value="CADHERIN_2"/>
    <property type="match status" value="2"/>
</dbReference>
<evidence type="ECO:0000256" key="4">
    <source>
        <dbReference type="ARBA" id="ARBA00023180"/>
    </source>
</evidence>
<keyword evidence="2" id="KW-0812">Transmembrane</keyword>
<protein>
    <submittedName>
        <fullName evidence="8">Protocadherin gamma-A8-like</fullName>
    </submittedName>
</protein>
<reference evidence="8" key="1">
    <citation type="submission" date="2025-08" db="UniProtKB">
        <authorList>
            <consortium name="RefSeq"/>
        </authorList>
    </citation>
    <scope>IDENTIFICATION</scope>
    <source>
        <tissue evidence="8">Muscle</tissue>
    </source>
</reference>
<name>A0ABM1C3P3_LIMPO</name>
<dbReference type="InterPro" id="IPR002126">
    <property type="entry name" value="Cadherin-like_dom"/>
</dbReference>
<feature type="domain" description="Cadherin" evidence="6">
    <location>
        <begin position="1"/>
        <end position="33"/>
    </location>
</feature>
<dbReference type="PANTHER" id="PTHR24028">
    <property type="entry name" value="CADHERIN-87A"/>
    <property type="match status" value="1"/>
</dbReference>
<dbReference type="Proteomes" id="UP000694941">
    <property type="component" value="Unplaced"/>
</dbReference>
<dbReference type="PANTHER" id="PTHR24028:SF263">
    <property type="entry name" value="CADHERIN-RELATED FAMILY MEMBER 1"/>
    <property type="match status" value="1"/>
</dbReference>
<dbReference type="RefSeq" id="XP_013793592.1">
    <property type="nucleotide sequence ID" value="XM_013938138.1"/>
</dbReference>
<dbReference type="CDD" id="cd11304">
    <property type="entry name" value="Cadherin_repeat"/>
    <property type="match status" value="2"/>
</dbReference>
<dbReference type="InterPro" id="IPR015919">
    <property type="entry name" value="Cadherin-like_sf"/>
</dbReference>
<feature type="domain" description="Cadherin" evidence="6">
    <location>
        <begin position="34"/>
        <end position="116"/>
    </location>
</feature>
<dbReference type="SUPFAM" id="SSF49313">
    <property type="entry name" value="Cadherin-like"/>
    <property type="match status" value="1"/>
</dbReference>
<accession>A0ABM1C3P3</accession>
<evidence type="ECO:0000313" key="7">
    <source>
        <dbReference type="Proteomes" id="UP000694941"/>
    </source>
</evidence>
<keyword evidence="7" id="KW-1185">Reference proteome</keyword>
<dbReference type="PRINTS" id="PR00205">
    <property type="entry name" value="CADHERIN"/>
</dbReference>
<gene>
    <name evidence="8" type="primary">LOC106477592</name>
</gene>
<keyword evidence="3" id="KW-0472">Membrane</keyword>
<dbReference type="GeneID" id="106477592"/>
<evidence type="ECO:0000256" key="3">
    <source>
        <dbReference type="ARBA" id="ARBA00022989"/>
    </source>
</evidence>